<dbReference type="PANTHER" id="PTHR33823">
    <property type="entry name" value="RNA POLYMERASE-BINDING TRANSCRIPTION FACTOR DKSA-RELATED"/>
    <property type="match status" value="1"/>
</dbReference>
<feature type="domain" description="Zinc finger DksA/TraR C4-type" evidence="6">
    <location>
        <begin position="77"/>
        <end position="111"/>
    </location>
</feature>
<keyword evidence="8" id="KW-1185">Reference proteome</keyword>
<dbReference type="InterPro" id="IPR000962">
    <property type="entry name" value="Znf_DskA_TraR"/>
</dbReference>
<protein>
    <recommendedName>
        <fullName evidence="6">Zinc finger DksA/TraR C4-type domain-containing protein</fullName>
    </recommendedName>
</protein>
<accession>A0A401ZI43</accession>
<dbReference type="Gene3D" id="1.20.120.910">
    <property type="entry name" value="DksA, coiled-coil domain"/>
    <property type="match status" value="1"/>
</dbReference>
<organism evidence="7 8">
    <name type="scientific">Dictyobacter aurantiacus</name>
    <dbReference type="NCBI Taxonomy" id="1936993"/>
    <lineage>
        <taxon>Bacteria</taxon>
        <taxon>Bacillati</taxon>
        <taxon>Chloroflexota</taxon>
        <taxon>Ktedonobacteria</taxon>
        <taxon>Ktedonobacterales</taxon>
        <taxon>Dictyobacteraceae</taxon>
        <taxon>Dictyobacter</taxon>
    </lineage>
</organism>
<reference evidence="8" key="1">
    <citation type="submission" date="2018-12" db="EMBL/GenBank/DDBJ databases">
        <title>Tengunoibacter tsumagoiensis gen. nov., sp. nov., Dictyobacter kobayashii sp. nov., D. alpinus sp. nov., and D. joshuensis sp. nov. and description of Dictyobacteraceae fam. nov. within the order Ktedonobacterales isolated from Tengu-no-mugimeshi.</title>
        <authorList>
            <person name="Wang C.M."/>
            <person name="Zheng Y."/>
            <person name="Sakai Y."/>
            <person name="Toyoda A."/>
            <person name="Minakuchi Y."/>
            <person name="Abe K."/>
            <person name="Yokota A."/>
            <person name="Yabe S."/>
        </authorList>
    </citation>
    <scope>NUCLEOTIDE SEQUENCE [LARGE SCALE GENOMIC DNA]</scope>
    <source>
        <strain evidence="8">S-27</strain>
    </source>
</reference>
<dbReference type="InterPro" id="IPR037187">
    <property type="entry name" value="DnaK_N"/>
</dbReference>
<dbReference type="OrthoDB" id="9811543at2"/>
<evidence type="ECO:0000256" key="5">
    <source>
        <dbReference type="SAM" id="Coils"/>
    </source>
</evidence>
<evidence type="ECO:0000256" key="2">
    <source>
        <dbReference type="ARBA" id="ARBA00022771"/>
    </source>
</evidence>
<comment type="caution">
    <text evidence="7">The sequence shown here is derived from an EMBL/GenBank/DDBJ whole genome shotgun (WGS) entry which is preliminary data.</text>
</comment>
<keyword evidence="3" id="KW-0862">Zinc</keyword>
<dbReference type="Pfam" id="PF01258">
    <property type="entry name" value="zf-dskA_traR"/>
    <property type="match status" value="1"/>
</dbReference>
<dbReference type="PANTHER" id="PTHR33823:SF4">
    <property type="entry name" value="GENERAL STRESS PROTEIN 16O"/>
    <property type="match status" value="1"/>
</dbReference>
<dbReference type="SUPFAM" id="SSF109635">
    <property type="entry name" value="DnaK suppressor protein DksA, alpha-hairpin domain"/>
    <property type="match status" value="1"/>
</dbReference>
<dbReference type="Proteomes" id="UP000287224">
    <property type="component" value="Unassembled WGS sequence"/>
</dbReference>
<evidence type="ECO:0000256" key="1">
    <source>
        <dbReference type="ARBA" id="ARBA00022723"/>
    </source>
</evidence>
<dbReference type="EMBL" id="BIFQ01000001">
    <property type="protein sequence ID" value="GCE06517.1"/>
    <property type="molecule type" value="Genomic_DNA"/>
</dbReference>
<proteinExistence type="predicted"/>
<feature type="coiled-coil region" evidence="5">
    <location>
        <begin position="3"/>
        <end position="44"/>
    </location>
</feature>
<dbReference type="RefSeq" id="WP_126597456.1">
    <property type="nucleotide sequence ID" value="NZ_BIFQ01000001.1"/>
</dbReference>
<evidence type="ECO:0000259" key="6">
    <source>
        <dbReference type="Pfam" id="PF01258"/>
    </source>
</evidence>
<keyword evidence="5" id="KW-0175">Coiled coil</keyword>
<evidence type="ECO:0000256" key="4">
    <source>
        <dbReference type="PROSITE-ProRule" id="PRU00510"/>
    </source>
</evidence>
<feature type="zinc finger region" description="dksA C4-type" evidence="4">
    <location>
        <begin position="82"/>
        <end position="106"/>
    </location>
</feature>
<evidence type="ECO:0000313" key="7">
    <source>
        <dbReference type="EMBL" id="GCE06517.1"/>
    </source>
</evidence>
<dbReference type="AlphaFoldDB" id="A0A401ZI43"/>
<dbReference type="GO" id="GO:0008270">
    <property type="term" value="F:zinc ion binding"/>
    <property type="evidence" value="ECO:0007669"/>
    <property type="project" value="UniProtKB-KW"/>
</dbReference>
<keyword evidence="2" id="KW-0863">Zinc-finger</keyword>
<keyword evidence="1" id="KW-0479">Metal-binding</keyword>
<dbReference type="PROSITE" id="PS51128">
    <property type="entry name" value="ZF_DKSA_2"/>
    <property type="match status" value="1"/>
</dbReference>
<sequence>MLTSDLKARRTLLENKLLDLQKRIEELRGKANEALAEEDLEEAATRVSDTELAEAMLDEDLKLARTIKNALKRIDEGTYGLCRVCGQPIPARRLEALPWAELCVKDQQESEKGKYRQVAFK</sequence>
<evidence type="ECO:0000256" key="3">
    <source>
        <dbReference type="ARBA" id="ARBA00022833"/>
    </source>
</evidence>
<dbReference type="SUPFAM" id="SSF57716">
    <property type="entry name" value="Glucocorticoid receptor-like (DNA-binding domain)"/>
    <property type="match status" value="1"/>
</dbReference>
<gene>
    <name evidence="7" type="ORF">KDAU_38460</name>
</gene>
<evidence type="ECO:0000313" key="8">
    <source>
        <dbReference type="Proteomes" id="UP000287224"/>
    </source>
</evidence>
<name>A0A401ZI43_9CHLR</name>